<evidence type="ECO:0000313" key="5">
    <source>
        <dbReference type="Proteomes" id="UP001195963"/>
    </source>
</evidence>
<dbReference type="SMART" id="SM00028">
    <property type="entry name" value="TPR"/>
    <property type="match status" value="4"/>
</dbReference>
<dbReference type="Gene3D" id="1.25.40.10">
    <property type="entry name" value="Tetratricopeptide repeat domain"/>
    <property type="match status" value="1"/>
</dbReference>
<dbReference type="InterPro" id="IPR011990">
    <property type="entry name" value="TPR-like_helical_dom_sf"/>
</dbReference>
<name>A0ABS7E143_9GAMM</name>
<dbReference type="RefSeq" id="WP_220109011.1">
    <property type="nucleotide sequence ID" value="NZ_JAHZST010000004.1"/>
</dbReference>
<feature type="chain" id="PRO_5046347762" description="Tetratricopeptide TPR_2 repeat protein" evidence="3">
    <location>
        <begin position="35"/>
        <end position="402"/>
    </location>
</feature>
<evidence type="ECO:0000313" key="4">
    <source>
        <dbReference type="EMBL" id="MBW8183375.1"/>
    </source>
</evidence>
<keyword evidence="1" id="KW-0677">Repeat</keyword>
<proteinExistence type="predicted"/>
<gene>
    <name evidence="4" type="ORF">K0625_06825</name>
</gene>
<dbReference type="PANTHER" id="PTHR45586">
    <property type="entry name" value="TPR REPEAT-CONTAINING PROTEIN PA4667"/>
    <property type="match status" value="1"/>
</dbReference>
<dbReference type="Pfam" id="PF13181">
    <property type="entry name" value="TPR_8"/>
    <property type="match status" value="2"/>
</dbReference>
<feature type="signal peptide" evidence="3">
    <location>
        <begin position="1"/>
        <end position="34"/>
    </location>
</feature>
<evidence type="ECO:0000256" key="2">
    <source>
        <dbReference type="ARBA" id="ARBA00022803"/>
    </source>
</evidence>
<organism evidence="4 5">
    <name type="scientific">Shewanella nanhaiensis</name>
    <dbReference type="NCBI Taxonomy" id="2864872"/>
    <lineage>
        <taxon>Bacteria</taxon>
        <taxon>Pseudomonadati</taxon>
        <taxon>Pseudomonadota</taxon>
        <taxon>Gammaproteobacteria</taxon>
        <taxon>Alteromonadales</taxon>
        <taxon>Shewanellaceae</taxon>
        <taxon>Shewanella</taxon>
    </lineage>
</organism>
<evidence type="ECO:0000256" key="1">
    <source>
        <dbReference type="ARBA" id="ARBA00022737"/>
    </source>
</evidence>
<dbReference type="SUPFAM" id="SSF81901">
    <property type="entry name" value="HCP-like"/>
    <property type="match status" value="1"/>
</dbReference>
<reference evidence="4 5" key="1">
    <citation type="submission" date="2021-07" db="EMBL/GenBank/DDBJ databases">
        <title>Shewanella sp. nov, isolated from SCS.</title>
        <authorList>
            <person name="Cao W.R."/>
        </authorList>
    </citation>
    <scope>NUCLEOTIDE SEQUENCE [LARGE SCALE GENOMIC DNA]</scope>
    <source>
        <strain evidence="4 5">NR704-98</strain>
    </source>
</reference>
<protein>
    <recommendedName>
        <fullName evidence="6">Tetratricopeptide TPR_2 repeat protein</fullName>
    </recommendedName>
</protein>
<keyword evidence="2" id="KW-0802">TPR repeat</keyword>
<evidence type="ECO:0008006" key="6">
    <source>
        <dbReference type="Google" id="ProtNLM"/>
    </source>
</evidence>
<dbReference type="Proteomes" id="UP001195963">
    <property type="component" value="Unassembled WGS sequence"/>
</dbReference>
<keyword evidence="3" id="KW-0732">Signal</keyword>
<accession>A0ABS7E143</accession>
<comment type="caution">
    <text evidence="4">The sequence shown here is derived from an EMBL/GenBank/DDBJ whole genome shotgun (WGS) entry which is preliminary data.</text>
</comment>
<keyword evidence="5" id="KW-1185">Reference proteome</keyword>
<dbReference type="PROSITE" id="PS51257">
    <property type="entry name" value="PROKAR_LIPOPROTEIN"/>
    <property type="match status" value="1"/>
</dbReference>
<dbReference type="InterPro" id="IPR019734">
    <property type="entry name" value="TPR_rpt"/>
</dbReference>
<dbReference type="EMBL" id="JAHZST010000004">
    <property type="protein sequence ID" value="MBW8183375.1"/>
    <property type="molecule type" value="Genomic_DNA"/>
</dbReference>
<dbReference type="InterPro" id="IPR051012">
    <property type="entry name" value="CellSynth/LPSAsmb/PSIAsmb"/>
</dbReference>
<sequence>MKSFSSNFCCVKPSLSKSSLLFICLLLISLQACTSTSNTAHVSQIEQYFYDEHFTEVDGLPQPDELFSLPDDAIRELRTELQRAKLTKSNNMLANEWLAEYINAEEGAFQYRDNMTRVASETFSERAGNCLSLVLLTSALAQELGVEVEFQEIEVPPVWDKQGGFYLVNGHINLRLLPLSHGDTVHMLKRAIQVDFLPERAVRGFDKKKINKKTVTAMFYNNVAAESLVMGDYDKAYGFLKLGLQEMPSYMPALNTLAVLYRYKGLNQEAETLYKLALEIDNYDMNALYNYAVMLGAQDRLEEWAAVHKRLELERIDNPYYYYDMAQQAYFDKEYQDALLWYKRAVAKADYRHEFYFGLSRAYWQTGDERRAQANMKKALNLSNDENNKLKYQSKLHAMKSH</sequence>
<evidence type="ECO:0000256" key="3">
    <source>
        <dbReference type="SAM" id="SignalP"/>
    </source>
</evidence>
<dbReference type="PANTHER" id="PTHR45586:SF1">
    <property type="entry name" value="LIPOPOLYSACCHARIDE ASSEMBLY PROTEIN B"/>
    <property type="match status" value="1"/>
</dbReference>